<evidence type="ECO:0000313" key="2">
    <source>
        <dbReference type="Proteomes" id="UP000269847"/>
    </source>
</evidence>
<evidence type="ECO:0000313" key="1">
    <source>
        <dbReference type="EMBL" id="AYF84910.1"/>
    </source>
</evidence>
<protein>
    <submittedName>
        <fullName evidence="1">Uncharacterized protein</fullName>
    </submittedName>
</protein>
<name>A0A9W3VGR0_BACTU</name>
<sequence>MHKATSVDPIDITSMQITKSVNSEHGKDKVLDTMGMKHRVDFAVYVCWWDHHSKPGQYSSAKVHRLLEVKRNIDEQKTINDYTVLVHELDGLKVEIIKGM</sequence>
<keyword evidence="1" id="KW-0614">Plasmid</keyword>
<gene>
    <name evidence="1" type="ORF">D7J84_28240</name>
</gene>
<organism evidence="1 2">
    <name type="scientific">Bacillus thuringiensis</name>
    <dbReference type="NCBI Taxonomy" id="1428"/>
    <lineage>
        <taxon>Bacteria</taxon>
        <taxon>Bacillati</taxon>
        <taxon>Bacillota</taxon>
        <taxon>Bacilli</taxon>
        <taxon>Bacillales</taxon>
        <taxon>Bacillaceae</taxon>
        <taxon>Bacillus</taxon>
        <taxon>Bacillus cereus group</taxon>
    </lineage>
</organism>
<geneLocation type="plasmid" evidence="1 2">
    <name>p.2</name>
</geneLocation>
<dbReference type="Proteomes" id="UP000269847">
    <property type="component" value="Plasmid p.2"/>
</dbReference>
<dbReference type="EMBL" id="CP032609">
    <property type="protein sequence ID" value="AYF84910.1"/>
    <property type="molecule type" value="Genomic_DNA"/>
</dbReference>
<proteinExistence type="predicted"/>
<reference evidence="1 2" key="1">
    <citation type="submission" date="2018-09" db="EMBL/GenBank/DDBJ databases">
        <title>Complete genome of Bacillus thuringiensis strain QZL38.</title>
        <authorList>
            <person name="Song F."/>
        </authorList>
    </citation>
    <scope>NUCLEOTIDE SEQUENCE [LARGE SCALE GENOMIC DNA]</scope>
    <source>
        <strain evidence="1 2">QZL38</strain>
        <plasmid evidence="1 2">p.2</plasmid>
    </source>
</reference>
<accession>A0A9W3VGR0</accession>
<dbReference type="AlphaFoldDB" id="A0A9W3VGR0"/>